<gene>
    <name evidence="1" type="ORF">SAMN05216561_11926</name>
</gene>
<proteinExistence type="predicted"/>
<dbReference type="STRING" id="1005945.SAMN05216561_11926"/>
<sequence length="40" mass="4710">MTVPAIEHHEHTWTLRSIDFTDGVEVREFACDSCESLWFN</sequence>
<keyword evidence="2" id="KW-1185">Reference proteome</keyword>
<accession>A0A1I3NY61</accession>
<organism evidence="1 2">
    <name type="scientific">Nocardioides psychrotolerans</name>
    <dbReference type="NCBI Taxonomy" id="1005945"/>
    <lineage>
        <taxon>Bacteria</taxon>
        <taxon>Bacillati</taxon>
        <taxon>Actinomycetota</taxon>
        <taxon>Actinomycetes</taxon>
        <taxon>Propionibacteriales</taxon>
        <taxon>Nocardioidaceae</taxon>
        <taxon>Nocardioides</taxon>
    </lineage>
</organism>
<evidence type="ECO:0000313" key="1">
    <source>
        <dbReference type="EMBL" id="SFJ14131.1"/>
    </source>
</evidence>
<dbReference type="Proteomes" id="UP000198649">
    <property type="component" value="Unassembled WGS sequence"/>
</dbReference>
<dbReference type="AlphaFoldDB" id="A0A1I3NY61"/>
<evidence type="ECO:0000313" key="2">
    <source>
        <dbReference type="Proteomes" id="UP000198649"/>
    </source>
</evidence>
<protein>
    <submittedName>
        <fullName evidence="1">Uncharacterized protein</fullName>
    </submittedName>
</protein>
<name>A0A1I3NY61_9ACTN</name>
<dbReference type="EMBL" id="FOQG01000019">
    <property type="protein sequence ID" value="SFJ14131.1"/>
    <property type="molecule type" value="Genomic_DNA"/>
</dbReference>
<reference evidence="1 2" key="1">
    <citation type="submission" date="2016-10" db="EMBL/GenBank/DDBJ databases">
        <authorList>
            <person name="de Groot N.N."/>
        </authorList>
    </citation>
    <scope>NUCLEOTIDE SEQUENCE [LARGE SCALE GENOMIC DNA]</scope>
    <source>
        <strain evidence="1 2">CGMCC 1.11156</strain>
    </source>
</reference>